<reference evidence="2 3" key="1">
    <citation type="journal article" date="2017" name="Syst. Appl. Microbiol.">
        <title>Soybeans inoculated with root zone soils of Canadian native legumes harbour diverse and novel Bradyrhizobium spp. that possess agricultural potential.</title>
        <authorList>
            <person name="Bromfield E.S.P."/>
            <person name="Cloutier S."/>
            <person name="Tambong J.T."/>
            <person name="Tran Thi T.V."/>
        </authorList>
    </citation>
    <scope>NUCLEOTIDE SEQUENCE [LARGE SCALE GENOMIC DNA]</scope>
    <source>
        <strain evidence="2 3">323S2</strain>
    </source>
</reference>
<evidence type="ECO:0000313" key="2">
    <source>
        <dbReference type="EMBL" id="UGX89957.1"/>
    </source>
</evidence>
<dbReference type="AlphaFoldDB" id="A0A7Z0QIS0"/>
<accession>A0A7Z0QIS0</accession>
<dbReference type="EMBL" id="JACBFH010000001">
    <property type="protein sequence ID" value="NYY94152.1"/>
    <property type="molecule type" value="Genomic_DNA"/>
</dbReference>
<proteinExistence type="predicted"/>
<dbReference type="PANTHER" id="PTHR48174:SF5">
    <property type="entry name" value="VACUOLAR PROTEIN SORTING-ASSOCIATED PROTEIN 62"/>
    <property type="match status" value="1"/>
</dbReference>
<protein>
    <submittedName>
        <fullName evidence="1">Vps62-related protein</fullName>
    </submittedName>
</protein>
<reference evidence="2 3" key="3">
    <citation type="journal article" date="2022" name="Int. J. Syst. Evol. Microbiol.">
        <title>Strains of Bradyrhizobium barranii sp. nov. associated with legumes native to Canada are symbionts of soybeans and belong to different subspecies (subsp. barranii subsp. nov. and subsp. apii subsp. nov.) and symbiovars (sv. glycinearum and sv. septentrionale).</title>
        <authorList>
            <person name="Bromfield E.S.P."/>
            <person name="Cloutier S."/>
            <person name="Wasai-Hara S."/>
            <person name="Minamisawa K."/>
        </authorList>
    </citation>
    <scope>NUCLEOTIDE SEQUENCE [LARGE SCALE GENOMIC DNA]</scope>
    <source>
        <strain evidence="2 3">323S2</strain>
    </source>
</reference>
<evidence type="ECO:0000313" key="1">
    <source>
        <dbReference type="EMBL" id="NYY94152.1"/>
    </source>
</evidence>
<dbReference type="InterPro" id="IPR009291">
    <property type="entry name" value="Vps62"/>
</dbReference>
<dbReference type="Pfam" id="PF06101">
    <property type="entry name" value="Vps62"/>
    <property type="match status" value="1"/>
</dbReference>
<reference evidence="1" key="2">
    <citation type="submission" date="2020-06" db="EMBL/GenBank/DDBJ databases">
        <title>Whole Genome Sequence of Bradyrhizobium sp. Strain 323S2.</title>
        <authorList>
            <person name="Bromfield E.S.P."/>
        </authorList>
    </citation>
    <scope>NUCLEOTIDE SEQUENCE [LARGE SCALE GENOMIC DNA]</scope>
    <source>
        <strain evidence="1">323S2</strain>
    </source>
</reference>
<gene>
    <name evidence="2" type="ORF">G6321_00029345</name>
    <name evidence="1" type="ORF">G6321_38915</name>
</gene>
<name>A0A7Z0QIS0_9BRAD</name>
<evidence type="ECO:0000313" key="3">
    <source>
        <dbReference type="Proteomes" id="UP000564836"/>
    </source>
</evidence>
<dbReference type="EMBL" id="CP088280">
    <property type="protein sequence ID" value="UGX89957.1"/>
    <property type="molecule type" value="Genomic_DNA"/>
</dbReference>
<dbReference type="RefSeq" id="WP_166352628.1">
    <property type="nucleotide sequence ID" value="NZ_CP088280.1"/>
</dbReference>
<dbReference type="Proteomes" id="UP000564836">
    <property type="component" value="Chromosome"/>
</dbReference>
<organism evidence="1">
    <name type="scientific">Bradyrhizobium barranii subsp. barranii</name>
    <dbReference type="NCBI Taxonomy" id="2823807"/>
    <lineage>
        <taxon>Bacteria</taxon>
        <taxon>Pseudomonadati</taxon>
        <taxon>Pseudomonadota</taxon>
        <taxon>Alphaproteobacteria</taxon>
        <taxon>Hyphomicrobiales</taxon>
        <taxon>Nitrobacteraceae</taxon>
        <taxon>Bradyrhizobium</taxon>
        <taxon>Bradyrhizobium barranii</taxon>
    </lineage>
</organism>
<sequence>MAWPTLAELVSNFAPILHLDKDEVNLPSSTDWYIGQVGYQAAGGIYSGPGQWNWGTAEQSSPDDYLVAPQAIWASLMKGYIPTATSYVHVLPVDDRTDMVDLQYWLFYPYNGQETFEVTGWTGSTGQALMPLSIHWGDWECVTVRVNIDQQVLGVFFSQHSGGQWCSPNDGFLSLSGTHPNVYVAERVACQLSGREQQHL</sequence>
<dbReference type="PANTHER" id="PTHR48174">
    <property type="entry name" value="DUF946 FAMILY PROTEIN"/>
    <property type="match status" value="1"/>
</dbReference>